<name>A0AAV2DZS7_9ROSI</name>
<feature type="region of interest" description="Disordered" evidence="1">
    <location>
        <begin position="68"/>
        <end position="106"/>
    </location>
</feature>
<proteinExistence type="predicted"/>
<feature type="compositionally biased region" description="Polar residues" evidence="1">
    <location>
        <begin position="1"/>
        <end position="10"/>
    </location>
</feature>
<gene>
    <name evidence="2" type="ORF">LTRI10_LOCUS20603</name>
</gene>
<feature type="region of interest" description="Disordered" evidence="1">
    <location>
        <begin position="1"/>
        <end position="27"/>
    </location>
</feature>
<evidence type="ECO:0000256" key="1">
    <source>
        <dbReference type="SAM" id="MobiDB-lite"/>
    </source>
</evidence>
<evidence type="ECO:0000313" key="3">
    <source>
        <dbReference type="Proteomes" id="UP001497516"/>
    </source>
</evidence>
<accession>A0AAV2DZS7</accession>
<dbReference type="Proteomes" id="UP001497516">
    <property type="component" value="Chromosome 3"/>
</dbReference>
<evidence type="ECO:0000313" key="2">
    <source>
        <dbReference type="EMBL" id="CAL1379059.1"/>
    </source>
</evidence>
<organism evidence="2 3">
    <name type="scientific">Linum trigynum</name>
    <dbReference type="NCBI Taxonomy" id="586398"/>
    <lineage>
        <taxon>Eukaryota</taxon>
        <taxon>Viridiplantae</taxon>
        <taxon>Streptophyta</taxon>
        <taxon>Embryophyta</taxon>
        <taxon>Tracheophyta</taxon>
        <taxon>Spermatophyta</taxon>
        <taxon>Magnoliopsida</taxon>
        <taxon>eudicotyledons</taxon>
        <taxon>Gunneridae</taxon>
        <taxon>Pentapetalae</taxon>
        <taxon>rosids</taxon>
        <taxon>fabids</taxon>
        <taxon>Malpighiales</taxon>
        <taxon>Linaceae</taxon>
        <taxon>Linum</taxon>
    </lineage>
</organism>
<keyword evidence="3" id="KW-1185">Reference proteome</keyword>
<sequence length="106" mass="11998">MTQLTQQPPGLQNPVEAEEFANRPEKKRKLEHRINQSESTPMQNLANNLSVDSLSFTTGRDIRRYARKKHTIQRRSIREINEDGNQSGEGESNFPMATAAGHKPPS</sequence>
<reference evidence="2 3" key="1">
    <citation type="submission" date="2024-04" db="EMBL/GenBank/DDBJ databases">
        <authorList>
            <person name="Fracassetti M."/>
        </authorList>
    </citation>
    <scope>NUCLEOTIDE SEQUENCE [LARGE SCALE GENOMIC DNA]</scope>
</reference>
<dbReference type="EMBL" id="OZ034816">
    <property type="protein sequence ID" value="CAL1379059.1"/>
    <property type="molecule type" value="Genomic_DNA"/>
</dbReference>
<protein>
    <submittedName>
        <fullName evidence="2">Uncharacterized protein</fullName>
    </submittedName>
</protein>
<dbReference type="AlphaFoldDB" id="A0AAV2DZS7"/>